<comment type="caution">
    <text evidence="1">The sequence shown here is derived from an EMBL/GenBank/DDBJ whole genome shotgun (WGS) entry which is preliminary data.</text>
</comment>
<dbReference type="EMBL" id="JAPWIJ010000001">
    <property type="protein sequence ID" value="MCZ4516928.1"/>
    <property type="molecule type" value="Genomic_DNA"/>
</dbReference>
<name>A0ABT4M7K6_9NOCA</name>
<protein>
    <submittedName>
        <fullName evidence="1">Uncharacterized protein</fullName>
    </submittedName>
</protein>
<evidence type="ECO:0000313" key="2">
    <source>
        <dbReference type="Proteomes" id="UP001081071"/>
    </source>
</evidence>
<organism evidence="1 2">
    <name type="scientific">Rhodococcus ruber</name>
    <dbReference type="NCBI Taxonomy" id="1830"/>
    <lineage>
        <taxon>Bacteria</taxon>
        <taxon>Bacillati</taxon>
        <taxon>Actinomycetota</taxon>
        <taxon>Actinomycetes</taxon>
        <taxon>Mycobacteriales</taxon>
        <taxon>Nocardiaceae</taxon>
        <taxon>Rhodococcus</taxon>
    </lineage>
</organism>
<proteinExistence type="predicted"/>
<accession>A0ABT4M7K6</accession>
<evidence type="ECO:0000313" key="1">
    <source>
        <dbReference type="EMBL" id="MCZ4516928.1"/>
    </source>
</evidence>
<keyword evidence="2" id="KW-1185">Reference proteome</keyword>
<gene>
    <name evidence="1" type="ORF">O4220_00260</name>
</gene>
<reference evidence="1" key="1">
    <citation type="submission" date="2022-12" db="EMBL/GenBank/DDBJ databases">
        <authorList>
            <person name="Krivoruchko A.V."/>
            <person name="Elkin A."/>
        </authorList>
    </citation>
    <scope>NUCLEOTIDE SEQUENCE</scope>
    <source>
        <strain evidence="1">IEGM 1391</strain>
    </source>
</reference>
<dbReference type="RefSeq" id="WP_269601569.1">
    <property type="nucleotide sequence ID" value="NZ_JAPWIJ010000001.1"/>
</dbReference>
<dbReference type="Proteomes" id="UP001081071">
    <property type="component" value="Unassembled WGS sequence"/>
</dbReference>
<sequence>MTGEHGETALSESDVLELDILALLQTAEANEAFDTYGPLITTRTAPQFADLLRMINALAASSDFEAAIDAEVFAAVRSPVDISRLEKFGVFATSDPVLKLTAVQTLRTIHDAETAPASAEAQSPAPGDVR</sequence>